<dbReference type="EMBL" id="DVAB01000002">
    <property type="protein sequence ID" value="HIJ99920.1"/>
    <property type="molecule type" value="Genomic_DNA"/>
</dbReference>
<name>A0A832V0M8_9ARCH</name>
<keyword evidence="2" id="KW-1185">Reference proteome</keyword>
<protein>
    <submittedName>
        <fullName evidence="1">Uncharacterized protein</fullName>
    </submittedName>
</protein>
<organism evidence="1 2">
    <name type="scientific">Candidatus Naiadarchaeum limnaeum</name>
    <dbReference type="NCBI Taxonomy" id="2756139"/>
    <lineage>
        <taxon>Archaea</taxon>
        <taxon>Candidatus Undinarchaeota</taxon>
        <taxon>Candidatus Undinarchaeia</taxon>
        <taxon>Candidatus Naiadarchaeales</taxon>
        <taxon>Candidatus Naiadarchaeaceae</taxon>
        <taxon>Candidatus Naiadarchaeum</taxon>
    </lineage>
</organism>
<proteinExistence type="predicted"/>
<evidence type="ECO:0000313" key="1">
    <source>
        <dbReference type="EMBL" id="HIJ99920.1"/>
    </source>
</evidence>
<gene>
    <name evidence="1" type="ORF">H1016_00075</name>
</gene>
<comment type="caution">
    <text evidence="1">The sequence shown here is derived from an EMBL/GenBank/DDBJ whole genome shotgun (WGS) entry which is preliminary data.</text>
</comment>
<dbReference type="Proteomes" id="UP000646946">
    <property type="component" value="Unassembled WGS sequence"/>
</dbReference>
<evidence type="ECO:0000313" key="2">
    <source>
        <dbReference type="Proteomes" id="UP000646946"/>
    </source>
</evidence>
<dbReference type="AlphaFoldDB" id="A0A832V0M8"/>
<sequence>MTIRIISEGMYDVAHAVYAAHEIRKMRPDAVFMELPVSPFQEILDDYMAGKFGEEGLKKRLFGAIKKAEKKVDHDLTEKFLAGQVEAWELDFIRKEGREVHVLKAAKKVKAKIFAMDMPLDELEKELIMEAEREHIQNAKAILATKKLPPLIWELNELIHYPFYIVERVIRHHAILTTNPYRHNVNVCALCRGGAAYDRAASSILFGILNYLPLSSETKSEIKVAYLLRKIDYIREKHMAAVVLEKYRELRRMLGRDPKVLVIVHLWSAPRLKWILKDLE</sequence>
<reference evidence="1 2" key="1">
    <citation type="journal article" name="Nat. Commun.">
        <title>Undinarchaeota illuminate DPANN phylogeny and the impact of gene transfer on archaeal evolution.</title>
        <authorList>
            <person name="Dombrowski N."/>
            <person name="Williams T.A."/>
            <person name="Sun J."/>
            <person name="Woodcroft B.J."/>
            <person name="Lee J.H."/>
            <person name="Minh B.Q."/>
            <person name="Rinke C."/>
            <person name="Spang A."/>
        </authorList>
    </citation>
    <scope>NUCLEOTIDE SEQUENCE [LARGE SCALE GENOMIC DNA]</scope>
    <source>
        <strain evidence="1">MAG_bin1129</strain>
    </source>
</reference>
<accession>A0A832V0M8</accession>